<dbReference type="PANTHER" id="PTHR36838">
    <property type="entry name" value="AUXIN EFFLUX CARRIER FAMILY PROTEIN"/>
    <property type="match status" value="1"/>
</dbReference>
<feature type="transmembrane region" description="Helical" evidence="8">
    <location>
        <begin position="166"/>
        <end position="186"/>
    </location>
</feature>
<keyword evidence="7 8" id="KW-0472">Membrane</keyword>
<dbReference type="GO" id="GO:0005886">
    <property type="term" value="C:plasma membrane"/>
    <property type="evidence" value="ECO:0007669"/>
    <property type="project" value="UniProtKB-SubCell"/>
</dbReference>
<sequence length="319" mass="34174">MADVGGLVLPFFGMILLGFVAARLMKQPIEGLAWMNIFILYVALPALFFQMLSRTPVEQLTQFSFVLGSALATLIVFSLMFVGSMASGDRIPESTIKGLASAYGNIGFMGPGLALIAFGEEAAVPVALIFCFENVMHFAVTPLLMAVADNDRATPVQLAGEISRKILLHPFIIATAVGVAAAVFQVQAPLPLARMLEIVSRAAAPCALFAMGVTLALRPLKRMPRAIGPILFLKLLLHPLLCYLVLSFIGDFPPVWVWSAVLLASLPAATNVYVMAQQYNVWVERASASVLITTIFSVATVTGILLVIRSGALPPDLFP</sequence>
<comment type="caution">
    <text evidence="9">The sequence shown here is derived from an EMBL/GenBank/DDBJ whole genome shotgun (WGS) entry which is preliminary data.</text>
</comment>
<feature type="transmembrane region" description="Helical" evidence="8">
    <location>
        <begin position="124"/>
        <end position="145"/>
    </location>
</feature>
<dbReference type="InterPro" id="IPR004776">
    <property type="entry name" value="Mem_transp_PIN-like"/>
</dbReference>
<evidence type="ECO:0000256" key="5">
    <source>
        <dbReference type="ARBA" id="ARBA00022692"/>
    </source>
</evidence>
<comment type="similarity">
    <text evidence="2">Belongs to the auxin efflux carrier (TC 2.A.69) family.</text>
</comment>
<keyword evidence="3" id="KW-0813">Transport</keyword>
<feature type="transmembrane region" description="Helical" evidence="8">
    <location>
        <begin position="98"/>
        <end position="118"/>
    </location>
</feature>
<feature type="transmembrane region" description="Helical" evidence="8">
    <location>
        <begin position="32"/>
        <end position="51"/>
    </location>
</feature>
<dbReference type="EMBL" id="JAGIYY010000010">
    <property type="protein sequence ID" value="MBP0440949.1"/>
    <property type="molecule type" value="Genomic_DNA"/>
</dbReference>
<dbReference type="Pfam" id="PF03547">
    <property type="entry name" value="Mem_trans"/>
    <property type="match status" value="2"/>
</dbReference>
<evidence type="ECO:0000256" key="8">
    <source>
        <dbReference type="SAM" id="Phobius"/>
    </source>
</evidence>
<gene>
    <name evidence="9" type="ORF">J5Y06_20065</name>
</gene>
<dbReference type="AlphaFoldDB" id="A0A8J7RRY6"/>
<keyword evidence="4" id="KW-1003">Cell membrane</keyword>
<evidence type="ECO:0000256" key="3">
    <source>
        <dbReference type="ARBA" id="ARBA00022448"/>
    </source>
</evidence>
<keyword evidence="5 8" id="KW-0812">Transmembrane</keyword>
<dbReference type="RefSeq" id="WP_209336979.1">
    <property type="nucleotide sequence ID" value="NZ_JAGIYY010000010.1"/>
</dbReference>
<feature type="transmembrane region" description="Helical" evidence="8">
    <location>
        <begin position="255"/>
        <end position="276"/>
    </location>
</feature>
<evidence type="ECO:0000256" key="4">
    <source>
        <dbReference type="ARBA" id="ARBA00022475"/>
    </source>
</evidence>
<keyword evidence="6 8" id="KW-1133">Transmembrane helix</keyword>
<feature type="transmembrane region" description="Helical" evidence="8">
    <location>
        <begin position="6"/>
        <end position="25"/>
    </location>
</feature>
<keyword evidence="10" id="KW-1185">Reference proteome</keyword>
<evidence type="ECO:0000256" key="1">
    <source>
        <dbReference type="ARBA" id="ARBA00004651"/>
    </source>
</evidence>
<accession>A0A8J7RRY6</accession>
<dbReference type="PANTHER" id="PTHR36838:SF3">
    <property type="entry name" value="TRANSPORTER AUXIN EFFLUX CARRIER EC FAMILY"/>
    <property type="match status" value="1"/>
</dbReference>
<evidence type="ECO:0000313" key="9">
    <source>
        <dbReference type="EMBL" id="MBP0440949.1"/>
    </source>
</evidence>
<comment type="subcellular location">
    <subcellularLocation>
        <location evidence="1">Cell membrane</location>
        <topology evidence="1">Multi-pass membrane protein</topology>
    </subcellularLocation>
</comment>
<dbReference type="Gene3D" id="1.20.1530.20">
    <property type="match status" value="1"/>
</dbReference>
<evidence type="ECO:0000313" key="10">
    <source>
        <dbReference type="Proteomes" id="UP000666240"/>
    </source>
</evidence>
<evidence type="ECO:0000256" key="2">
    <source>
        <dbReference type="ARBA" id="ARBA00010145"/>
    </source>
</evidence>
<feature type="transmembrane region" description="Helical" evidence="8">
    <location>
        <begin position="63"/>
        <end position="86"/>
    </location>
</feature>
<feature type="transmembrane region" description="Helical" evidence="8">
    <location>
        <begin position="229"/>
        <end position="249"/>
    </location>
</feature>
<evidence type="ECO:0000256" key="7">
    <source>
        <dbReference type="ARBA" id="ARBA00023136"/>
    </source>
</evidence>
<organism evidence="9 10">
    <name type="scientific">Tianweitania sediminis</name>
    <dbReference type="NCBI Taxonomy" id="1502156"/>
    <lineage>
        <taxon>Bacteria</taxon>
        <taxon>Pseudomonadati</taxon>
        <taxon>Pseudomonadota</taxon>
        <taxon>Alphaproteobacteria</taxon>
        <taxon>Hyphomicrobiales</taxon>
        <taxon>Phyllobacteriaceae</taxon>
        <taxon>Tianweitania</taxon>
    </lineage>
</organism>
<proteinExistence type="inferred from homology"/>
<dbReference type="Proteomes" id="UP000666240">
    <property type="component" value="Unassembled WGS sequence"/>
</dbReference>
<feature type="transmembrane region" description="Helical" evidence="8">
    <location>
        <begin position="198"/>
        <end position="217"/>
    </location>
</feature>
<reference evidence="9" key="1">
    <citation type="submission" date="2021-03" db="EMBL/GenBank/DDBJ databases">
        <title>Genome sequencing and assembly of Tianweitania sediminis.</title>
        <authorList>
            <person name="Chhetri G."/>
        </authorList>
    </citation>
    <scope>NUCLEOTIDE SEQUENCE</scope>
    <source>
        <strain evidence="9">Z8</strain>
    </source>
</reference>
<dbReference type="GO" id="GO:0055085">
    <property type="term" value="P:transmembrane transport"/>
    <property type="evidence" value="ECO:0007669"/>
    <property type="project" value="InterPro"/>
</dbReference>
<dbReference type="InterPro" id="IPR038770">
    <property type="entry name" value="Na+/solute_symporter_sf"/>
</dbReference>
<evidence type="ECO:0000256" key="6">
    <source>
        <dbReference type="ARBA" id="ARBA00022989"/>
    </source>
</evidence>
<name>A0A8J7RRY6_9HYPH</name>
<feature type="transmembrane region" description="Helical" evidence="8">
    <location>
        <begin position="288"/>
        <end position="308"/>
    </location>
</feature>
<protein>
    <submittedName>
        <fullName evidence="9">AEC family transporter</fullName>
    </submittedName>
</protein>